<reference evidence="7 8" key="1">
    <citation type="submission" date="2015-09" db="EMBL/GenBank/DDBJ databases">
        <title>Draft genome of a European isolate of the apple canker pathogen Neonectria ditissima.</title>
        <authorList>
            <person name="Gomez-Cortecero A."/>
            <person name="Harrison R.J."/>
            <person name="Armitage A.D."/>
        </authorList>
    </citation>
    <scope>NUCLEOTIDE SEQUENCE [LARGE SCALE GENOMIC DNA]</scope>
    <source>
        <strain evidence="7 8">R09/05</strain>
    </source>
</reference>
<dbReference type="Proteomes" id="UP000050424">
    <property type="component" value="Unassembled WGS sequence"/>
</dbReference>
<keyword evidence="3" id="KW-0808">Transferase</keyword>
<dbReference type="STRING" id="78410.A0A0P7B3G2"/>
<comment type="caution">
    <text evidence="7">The sequence shown here is derived from an EMBL/GenBank/DDBJ whole genome shotgun (WGS) entry which is preliminary data.</text>
</comment>
<dbReference type="PANTHER" id="PTHR13693:SF77">
    <property type="entry name" value="8-AMINO-7-OXONONANOATE SYNTHASE"/>
    <property type="match status" value="1"/>
</dbReference>
<dbReference type="GO" id="GO:0030170">
    <property type="term" value="F:pyridoxal phosphate binding"/>
    <property type="evidence" value="ECO:0007669"/>
    <property type="project" value="InterPro"/>
</dbReference>
<comment type="cofactor">
    <cofactor evidence="1 5">
        <name>pyridoxal 5'-phosphate</name>
        <dbReference type="ChEBI" id="CHEBI:597326"/>
    </cofactor>
</comment>
<evidence type="ECO:0000256" key="5">
    <source>
        <dbReference type="RuleBase" id="RU003693"/>
    </source>
</evidence>
<dbReference type="InterPro" id="IPR001917">
    <property type="entry name" value="Aminotrans_II_pyridoxalP_BS"/>
</dbReference>
<dbReference type="GO" id="GO:0016740">
    <property type="term" value="F:transferase activity"/>
    <property type="evidence" value="ECO:0007669"/>
    <property type="project" value="UniProtKB-KW"/>
</dbReference>
<evidence type="ECO:0000256" key="1">
    <source>
        <dbReference type="ARBA" id="ARBA00001933"/>
    </source>
</evidence>
<keyword evidence="4 5" id="KW-0663">Pyridoxal phosphate</keyword>
<dbReference type="Gene3D" id="3.90.1150.10">
    <property type="entry name" value="Aspartate Aminotransferase, domain 1"/>
    <property type="match status" value="1"/>
</dbReference>
<dbReference type="SUPFAM" id="SSF53383">
    <property type="entry name" value="PLP-dependent transferases"/>
    <property type="match status" value="1"/>
</dbReference>
<dbReference type="AlphaFoldDB" id="A0A0P7B3G2"/>
<evidence type="ECO:0000259" key="6">
    <source>
        <dbReference type="Pfam" id="PF00155"/>
    </source>
</evidence>
<comment type="similarity">
    <text evidence="2">Belongs to the class-II pyridoxal-phosphate-dependent aminotransferase family. BioF subfamily.</text>
</comment>
<keyword evidence="8" id="KW-1185">Reference proteome</keyword>
<dbReference type="InterPro" id="IPR015421">
    <property type="entry name" value="PyrdxlP-dep_Trfase_major"/>
</dbReference>
<dbReference type="GO" id="GO:0009102">
    <property type="term" value="P:biotin biosynthetic process"/>
    <property type="evidence" value="ECO:0007669"/>
    <property type="project" value="TreeGrafter"/>
</dbReference>
<dbReference type="EMBL" id="LKCW01000022">
    <property type="protein sequence ID" value="KPM44233.1"/>
    <property type="molecule type" value="Genomic_DNA"/>
</dbReference>
<name>A0A0P7B3G2_9HYPO</name>
<dbReference type="OrthoDB" id="2382073at2759"/>
<dbReference type="PROSITE" id="PS00599">
    <property type="entry name" value="AA_TRANSFER_CLASS_2"/>
    <property type="match status" value="1"/>
</dbReference>
<evidence type="ECO:0000256" key="3">
    <source>
        <dbReference type="ARBA" id="ARBA00022679"/>
    </source>
</evidence>
<dbReference type="Gene3D" id="3.40.640.10">
    <property type="entry name" value="Type I PLP-dependent aspartate aminotransferase-like (Major domain)"/>
    <property type="match status" value="1"/>
</dbReference>
<organism evidence="7 8">
    <name type="scientific">Neonectria ditissima</name>
    <dbReference type="NCBI Taxonomy" id="78410"/>
    <lineage>
        <taxon>Eukaryota</taxon>
        <taxon>Fungi</taxon>
        <taxon>Dikarya</taxon>
        <taxon>Ascomycota</taxon>
        <taxon>Pezizomycotina</taxon>
        <taxon>Sordariomycetes</taxon>
        <taxon>Hypocreomycetidae</taxon>
        <taxon>Hypocreales</taxon>
        <taxon>Nectriaceae</taxon>
        <taxon>Neonectria</taxon>
    </lineage>
</organism>
<proteinExistence type="inferred from homology"/>
<evidence type="ECO:0000313" key="7">
    <source>
        <dbReference type="EMBL" id="KPM44233.1"/>
    </source>
</evidence>
<gene>
    <name evidence="7" type="ORF">AK830_g2322</name>
</gene>
<sequence length="367" mass="39833">MHHEPAGLEAALASLLARRESRSQLRRLTTVSPGMVDFSSNSYLSLSTHPDVQRAYLHFLASQIGEPSPAASPSFLGSGGSRLLDGNSAFAETLERDIASFHRAPAGLLFNSGFDANVGLFSCVPQPGDVIVYDELIHASVHDGMKLSRAVRKVPFRHNTVATDAAHADEDVKGLDAVLQDLVAGDLGKELNDGTRNVFIAVEGVYSMDGDVSPLQDIVECVEQRFPKRNGHIIVDEAHSMGIFGEQGRGLVCELGFEERVFARVHTFGKAMGCSGAIVLSSQTTRAYLINYARTLIYTTAMALPSLASIKVTYDFLMNDGGNPLMRNLHALMAHTHTLFQASCALHNPPPELLRNIKRSVVKCLHQ</sequence>
<accession>A0A0P7B3G2</accession>
<dbReference type="InterPro" id="IPR015422">
    <property type="entry name" value="PyrdxlP-dep_Trfase_small"/>
</dbReference>
<protein>
    <recommendedName>
        <fullName evidence="6">Aminotransferase class I/classII large domain-containing protein</fullName>
    </recommendedName>
</protein>
<evidence type="ECO:0000256" key="2">
    <source>
        <dbReference type="ARBA" id="ARBA00010008"/>
    </source>
</evidence>
<evidence type="ECO:0000313" key="8">
    <source>
        <dbReference type="Proteomes" id="UP000050424"/>
    </source>
</evidence>
<dbReference type="InterPro" id="IPR004839">
    <property type="entry name" value="Aminotransferase_I/II_large"/>
</dbReference>
<dbReference type="Pfam" id="PF00155">
    <property type="entry name" value="Aminotran_1_2"/>
    <property type="match status" value="1"/>
</dbReference>
<dbReference type="PANTHER" id="PTHR13693">
    <property type="entry name" value="CLASS II AMINOTRANSFERASE/8-AMINO-7-OXONONANOATE SYNTHASE"/>
    <property type="match status" value="1"/>
</dbReference>
<feature type="domain" description="Aminotransferase class I/classII large" evidence="6">
    <location>
        <begin position="35"/>
        <end position="309"/>
    </location>
</feature>
<dbReference type="InterPro" id="IPR015424">
    <property type="entry name" value="PyrdxlP-dep_Trfase"/>
</dbReference>
<dbReference type="InterPro" id="IPR050087">
    <property type="entry name" value="AON_synthase_class-II"/>
</dbReference>
<evidence type="ECO:0000256" key="4">
    <source>
        <dbReference type="ARBA" id="ARBA00022898"/>
    </source>
</evidence>